<comment type="catalytic activity">
    <reaction evidence="14">
        <text>(9Z)-octadecenoyl-CoA + H2O = (9Z)-octadecenoate + CoA + H(+)</text>
        <dbReference type="Rhea" id="RHEA:40139"/>
        <dbReference type="ChEBI" id="CHEBI:15377"/>
        <dbReference type="ChEBI" id="CHEBI:15378"/>
        <dbReference type="ChEBI" id="CHEBI:30823"/>
        <dbReference type="ChEBI" id="CHEBI:57287"/>
        <dbReference type="ChEBI" id="CHEBI:57387"/>
    </reaction>
    <physiologicalReaction direction="left-to-right" evidence="14">
        <dbReference type="Rhea" id="RHEA:40140"/>
    </physiologicalReaction>
</comment>
<dbReference type="RefSeq" id="WP_105387253.1">
    <property type="nucleotide sequence ID" value="NZ_CP070380.1"/>
</dbReference>
<gene>
    <name evidence="25" type="ORF">QYF68_23650</name>
</gene>
<sequence length="203" mass="21982">MSRPLRPEEVQRAEDLFGPLTQALRTLVDVAIRSDADDPDVTRAHALIEQATELLSTRLEPEPFPVRTTTTGRILTWGNVAIGMRNAVAPPLRLQRDDTGRVTTDLTLGVPYEGPAGHVHGGVCALLLDHVLSATAHRPGVPAFTGTLSVRYVAPTRLGRLRVEAWTEREDGAKTFAAGHITDAEGTVTVQAEGVFIRPKVRS</sequence>
<comment type="subcellular location">
    <subcellularLocation>
        <location evidence="3">Cell projection</location>
        <location evidence="3">Ruffle membrane</location>
    </subcellularLocation>
    <subcellularLocation>
        <location evidence="2">Cytoplasm</location>
    </subcellularLocation>
    <subcellularLocation>
        <location evidence="1">Membrane</location>
        <topology evidence="1">Peripheral membrane protein</topology>
    </subcellularLocation>
</comment>
<evidence type="ECO:0000256" key="13">
    <source>
        <dbReference type="ARBA" id="ARBA00035852"/>
    </source>
</evidence>
<evidence type="ECO:0000256" key="3">
    <source>
        <dbReference type="ARBA" id="ARBA00004632"/>
    </source>
</evidence>
<evidence type="ECO:0000256" key="17">
    <source>
        <dbReference type="ARBA" id="ARBA00040123"/>
    </source>
</evidence>
<evidence type="ECO:0000313" key="26">
    <source>
        <dbReference type="Proteomes" id="UP001172687"/>
    </source>
</evidence>
<evidence type="ECO:0000256" key="2">
    <source>
        <dbReference type="ARBA" id="ARBA00004496"/>
    </source>
</evidence>
<evidence type="ECO:0000256" key="1">
    <source>
        <dbReference type="ARBA" id="ARBA00004170"/>
    </source>
</evidence>
<dbReference type="InterPro" id="IPR029069">
    <property type="entry name" value="HotDog_dom_sf"/>
</dbReference>
<keyword evidence="11" id="KW-0472">Membrane</keyword>
<dbReference type="Gene3D" id="3.10.129.10">
    <property type="entry name" value="Hotdog Thioesterase"/>
    <property type="match status" value="1"/>
</dbReference>
<evidence type="ECO:0000256" key="23">
    <source>
        <dbReference type="ARBA" id="ARBA00048180"/>
    </source>
</evidence>
<comment type="catalytic activity">
    <reaction evidence="23">
        <text>tetradecanoyl-CoA + H2O = tetradecanoate + CoA + H(+)</text>
        <dbReference type="Rhea" id="RHEA:40119"/>
        <dbReference type="ChEBI" id="CHEBI:15377"/>
        <dbReference type="ChEBI" id="CHEBI:15378"/>
        <dbReference type="ChEBI" id="CHEBI:30807"/>
        <dbReference type="ChEBI" id="CHEBI:57287"/>
        <dbReference type="ChEBI" id="CHEBI:57385"/>
    </reaction>
    <physiologicalReaction direction="left-to-right" evidence="23">
        <dbReference type="Rhea" id="RHEA:40120"/>
    </physiologicalReaction>
</comment>
<dbReference type="InterPro" id="IPR052365">
    <property type="entry name" value="THEM4/THEM5_acyl-CoA_thioest"/>
</dbReference>
<dbReference type="Proteomes" id="UP001172687">
    <property type="component" value="Unassembled WGS sequence"/>
</dbReference>
<keyword evidence="8" id="KW-0276">Fatty acid metabolism</keyword>
<keyword evidence="6" id="KW-0053">Apoptosis</keyword>
<evidence type="ECO:0000256" key="12">
    <source>
        <dbReference type="ARBA" id="ARBA00023273"/>
    </source>
</evidence>
<protein>
    <recommendedName>
        <fullName evidence="17">Acyl-coenzyme A thioesterase THEM4</fullName>
        <ecNumber evidence="16">3.1.2.2</ecNumber>
    </recommendedName>
    <alternativeName>
        <fullName evidence="18">Thioesterase superfamily member 4</fullName>
    </alternativeName>
</protein>
<evidence type="ECO:0000256" key="7">
    <source>
        <dbReference type="ARBA" id="ARBA00022801"/>
    </source>
</evidence>
<evidence type="ECO:0000256" key="5">
    <source>
        <dbReference type="ARBA" id="ARBA00022490"/>
    </source>
</evidence>
<dbReference type="Pfam" id="PF03061">
    <property type="entry name" value="4HBT"/>
    <property type="match status" value="1"/>
</dbReference>
<dbReference type="PANTHER" id="PTHR12418:SF19">
    <property type="entry name" value="ACYL-COENZYME A THIOESTERASE THEM4"/>
    <property type="match status" value="1"/>
</dbReference>
<keyword evidence="26" id="KW-1185">Reference proteome</keyword>
<evidence type="ECO:0000256" key="11">
    <source>
        <dbReference type="ARBA" id="ARBA00023136"/>
    </source>
</evidence>
<dbReference type="PANTHER" id="PTHR12418">
    <property type="entry name" value="ACYL-COENZYME A THIOESTERASE THEM4"/>
    <property type="match status" value="1"/>
</dbReference>
<evidence type="ECO:0000256" key="18">
    <source>
        <dbReference type="ARBA" id="ARBA00043210"/>
    </source>
</evidence>
<comment type="catalytic activity">
    <reaction evidence="20">
        <text>hexadecanoyl-CoA + H2O = hexadecanoate + CoA + H(+)</text>
        <dbReference type="Rhea" id="RHEA:16645"/>
        <dbReference type="ChEBI" id="CHEBI:7896"/>
        <dbReference type="ChEBI" id="CHEBI:15377"/>
        <dbReference type="ChEBI" id="CHEBI:15378"/>
        <dbReference type="ChEBI" id="CHEBI:57287"/>
        <dbReference type="ChEBI" id="CHEBI:57379"/>
        <dbReference type="EC" id="3.1.2.2"/>
    </reaction>
    <physiologicalReaction direction="left-to-right" evidence="20">
        <dbReference type="Rhea" id="RHEA:16646"/>
    </physiologicalReaction>
</comment>
<dbReference type="CDD" id="cd03443">
    <property type="entry name" value="PaaI_thioesterase"/>
    <property type="match status" value="1"/>
</dbReference>
<dbReference type="EMBL" id="JAUHTC010000083">
    <property type="protein sequence ID" value="MDN4520788.1"/>
    <property type="molecule type" value="Genomic_DNA"/>
</dbReference>
<reference evidence="25" key="1">
    <citation type="submission" date="2023-07" db="EMBL/GenBank/DDBJ databases">
        <title>Degradation of tert-butanol by M. austroafricanum TBA100.</title>
        <authorList>
            <person name="Helbich S."/>
            <person name="Vainshtein Y."/>
        </authorList>
    </citation>
    <scope>NUCLEOTIDE SEQUENCE</scope>
    <source>
        <strain evidence="25">TBA100</strain>
    </source>
</reference>
<evidence type="ECO:0000256" key="6">
    <source>
        <dbReference type="ARBA" id="ARBA00022703"/>
    </source>
</evidence>
<evidence type="ECO:0000256" key="22">
    <source>
        <dbReference type="ARBA" id="ARBA00048074"/>
    </source>
</evidence>
<comment type="catalytic activity">
    <reaction evidence="21">
        <text>decanoyl-CoA + H2O = decanoate + CoA + H(+)</text>
        <dbReference type="Rhea" id="RHEA:40059"/>
        <dbReference type="ChEBI" id="CHEBI:15377"/>
        <dbReference type="ChEBI" id="CHEBI:15378"/>
        <dbReference type="ChEBI" id="CHEBI:27689"/>
        <dbReference type="ChEBI" id="CHEBI:57287"/>
        <dbReference type="ChEBI" id="CHEBI:61430"/>
    </reaction>
    <physiologicalReaction direction="left-to-right" evidence="21">
        <dbReference type="Rhea" id="RHEA:40060"/>
    </physiologicalReaction>
</comment>
<proteinExistence type="inferred from homology"/>
<comment type="catalytic activity">
    <reaction evidence="19">
        <text>octanoyl-CoA + H2O = octanoate + CoA + H(+)</text>
        <dbReference type="Rhea" id="RHEA:30143"/>
        <dbReference type="ChEBI" id="CHEBI:15377"/>
        <dbReference type="ChEBI" id="CHEBI:15378"/>
        <dbReference type="ChEBI" id="CHEBI:25646"/>
        <dbReference type="ChEBI" id="CHEBI:57287"/>
        <dbReference type="ChEBI" id="CHEBI:57386"/>
    </reaction>
    <physiologicalReaction direction="left-to-right" evidence="19">
        <dbReference type="Rhea" id="RHEA:30144"/>
    </physiologicalReaction>
</comment>
<evidence type="ECO:0000256" key="15">
    <source>
        <dbReference type="ARBA" id="ARBA00038456"/>
    </source>
</evidence>
<evidence type="ECO:0000256" key="21">
    <source>
        <dbReference type="ARBA" id="ARBA00047969"/>
    </source>
</evidence>
<comment type="caution">
    <text evidence="25">The sequence shown here is derived from an EMBL/GenBank/DDBJ whole genome shotgun (WGS) entry which is preliminary data.</text>
</comment>
<evidence type="ECO:0000256" key="20">
    <source>
        <dbReference type="ARBA" id="ARBA00047734"/>
    </source>
</evidence>
<keyword evidence="12" id="KW-0966">Cell projection</keyword>
<dbReference type="SUPFAM" id="SSF54637">
    <property type="entry name" value="Thioesterase/thiol ester dehydrase-isomerase"/>
    <property type="match status" value="1"/>
</dbReference>
<feature type="domain" description="Thioesterase" evidence="24">
    <location>
        <begin position="117"/>
        <end position="188"/>
    </location>
</feature>
<evidence type="ECO:0000256" key="4">
    <source>
        <dbReference type="ARBA" id="ARBA00022475"/>
    </source>
</evidence>
<evidence type="ECO:0000256" key="8">
    <source>
        <dbReference type="ARBA" id="ARBA00022832"/>
    </source>
</evidence>
<dbReference type="InterPro" id="IPR006683">
    <property type="entry name" value="Thioestr_dom"/>
</dbReference>
<evidence type="ECO:0000256" key="19">
    <source>
        <dbReference type="ARBA" id="ARBA00047588"/>
    </source>
</evidence>
<keyword evidence="9" id="KW-0809">Transit peptide</keyword>
<evidence type="ECO:0000256" key="16">
    <source>
        <dbReference type="ARBA" id="ARBA00038848"/>
    </source>
</evidence>
<accession>A0ABT8HJ57</accession>
<evidence type="ECO:0000256" key="10">
    <source>
        <dbReference type="ARBA" id="ARBA00023098"/>
    </source>
</evidence>
<dbReference type="EC" id="3.1.2.2" evidence="16"/>
<evidence type="ECO:0000256" key="9">
    <source>
        <dbReference type="ARBA" id="ARBA00022946"/>
    </source>
</evidence>
<organism evidence="25 26">
    <name type="scientific">Mycolicibacterium austroafricanum</name>
    <name type="common">Mycobacterium austroafricanum</name>
    <dbReference type="NCBI Taxonomy" id="39687"/>
    <lineage>
        <taxon>Bacteria</taxon>
        <taxon>Bacillati</taxon>
        <taxon>Actinomycetota</taxon>
        <taxon>Actinomycetes</taxon>
        <taxon>Mycobacteriales</taxon>
        <taxon>Mycobacteriaceae</taxon>
        <taxon>Mycolicibacterium</taxon>
    </lineage>
</organism>
<dbReference type="GO" id="GO:0016787">
    <property type="term" value="F:hydrolase activity"/>
    <property type="evidence" value="ECO:0007669"/>
    <property type="project" value="UniProtKB-KW"/>
</dbReference>
<evidence type="ECO:0000256" key="14">
    <source>
        <dbReference type="ARBA" id="ARBA00037002"/>
    </source>
</evidence>
<comment type="similarity">
    <text evidence="15">Belongs to the THEM4/THEM5 thioesterase family.</text>
</comment>
<name>A0ABT8HJ57_MYCAO</name>
<evidence type="ECO:0000313" key="25">
    <source>
        <dbReference type="EMBL" id="MDN4520788.1"/>
    </source>
</evidence>
<comment type="catalytic activity">
    <reaction evidence="22">
        <text>dodecanoyl-CoA + H2O = dodecanoate + CoA + H(+)</text>
        <dbReference type="Rhea" id="RHEA:30135"/>
        <dbReference type="ChEBI" id="CHEBI:15377"/>
        <dbReference type="ChEBI" id="CHEBI:15378"/>
        <dbReference type="ChEBI" id="CHEBI:18262"/>
        <dbReference type="ChEBI" id="CHEBI:57287"/>
        <dbReference type="ChEBI" id="CHEBI:57375"/>
    </reaction>
    <physiologicalReaction direction="left-to-right" evidence="22">
        <dbReference type="Rhea" id="RHEA:30136"/>
    </physiologicalReaction>
</comment>
<keyword evidence="7 25" id="KW-0378">Hydrolase</keyword>
<keyword evidence="10" id="KW-0443">Lipid metabolism</keyword>
<evidence type="ECO:0000259" key="24">
    <source>
        <dbReference type="Pfam" id="PF03061"/>
    </source>
</evidence>
<keyword evidence="5" id="KW-0963">Cytoplasm</keyword>
<comment type="catalytic activity">
    <reaction evidence="13">
        <text>(5Z,8Z,11Z,14Z)-eicosatetraenoyl-CoA + H2O = (5Z,8Z,11Z,14Z)-eicosatetraenoate + CoA + H(+)</text>
        <dbReference type="Rhea" id="RHEA:40151"/>
        <dbReference type="ChEBI" id="CHEBI:15377"/>
        <dbReference type="ChEBI" id="CHEBI:15378"/>
        <dbReference type="ChEBI" id="CHEBI:32395"/>
        <dbReference type="ChEBI" id="CHEBI:57287"/>
        <dbReference type="ChEBI" id="CHEBI:57368"/>
    </reaction>
    <physiologicalReaction direction="left-to-right" evidence="13">
        <dbReference type="Rhea" id="RHEA:40152"/>
    </physiologicalReaction>
</comment>
<keyword evidence="4" id="KW-1003">Cell membrane</keyword>